<sequence>MNITFLLGNGFDIQCGLQTSYIHFYEYILKKKYSLDWSQKIDETFVSKIDNMIYSEIYKSKDNIQTWADLEFQLGVFTKRLKEENQDTNLADNFLDDFETLREDLNDYLKGIQIQDDVQINEDFSEILFTTMDNFFHGVFEQDHDEIKSMLIDNTNSHFNYRVISFNYTNSLQIVLQNSSKNTKSNSFNNSFPNQNFNKAIINVHGVIDRFLTLGLNDESQLAPDFFEKDDLEDLLKPDSLVNNREYMRRDAENTIEKSDIIVVFGMSIGSTDKHWWEKIAEVLLKSRYKKLIIHLYENEPSYVSPRKVRIRRKKKEDEFLSHLDKLELSDEKIAQLRKQIYIVTNSPYIVNVDLRKYLNQIENNTDNIIDFEIKDNKLPEEAT</sequence>
<dbReference type="OrthoDB" id="9810135at2"/>
<dbReference type="EMBL" id="NGJZ01000001">
    <property type="protein sequence ID" value="RSU08344.1"/>
    <property type="molecule type" value="Genomic_DNA"/>
</dbReference>
<reference evidence="1 2" key="1">
    <citation type="submission" date="2017-05" db="EMBL/GenBank/DDBJ databases">
        <title>Vagococcus spp. assemblies.</title>
        <authorList>
            <person name="Gulvik C.A."/>
        </authorList>
    </citation>
    <scope>NUCLEOTIDE SEQUENCE [LARGE SCALE GENOMIC DNA]</scope>
    <source>
        <strain evidence="1 2">DSM 24756</strain>
    </source>
</reference>
<keyword evidence="2" id="KW-1185">Reference proteome</keyword>
<dbReference type="AlphaFoldDB" id="A0A430AK37"/>
<dbReference type="InterPro" id="IPR025935">
    <property type="entry name" value="AbiH"/>
</dbReference>
<evidence type="ECO:0008006" key="3">
    <source>
        <dbReference type="Google" id="ProtNLM"/>
    </source>
</evidence>
<protein>
    <recommendedName>
        <fullName evidence="3">Bacteriophage abortive infection AbiH</fullName>
    </recommendedName>
</protein>
<comment type="caution">
    <text evidence="1">The sequence shown here is derived from an EMBL/GenBank/DDBJ whole genome shotgun (WGS) entry which is preliminary data.</text>
</comment>
<dbReference type="Proteomes" id="UP000288669">
    <property type="component" value="Unassembled WGS sequence"/>
</dbReference>
<proteinExistence type="predicted"/>
<gene>
    <name evidence="1" type="ORF">CBF30_03640</name>
</gene>
<name>A0A430AK37_9ENTE</name>
<evidence type="ECO:0000313" key="1">
    <source>
        <dbReference type="EMBL" id="RSU08344.1"/>
    </source>
</evidence>
<organism evidence="1 2">
    <name type="scientific">Vagococcus entomophilus</name>
    <dbReference type="NCBI Taxonomy" id="1160095"/>
    <lineage>
        <taxon>Bacteria</taxon>
        <taxon>Bacillati</taxon>
        <taxon>Bacillota</taxon>
        <taxon>Bacilli</taxon>
        <taxon>Lactobacillales</taxon>
        <taxon>Enterococcaceae</taxon>
        <taxon>Vagococcus</taxon>
    </lineage>
</organism>
<accession>A0A430AK37</accession>
<dbReference type="RefSeq" id="WP_126822855.1">
    <property type="nucleotide sequence ID" value="NZ_JBHLWU010000001.1"/>
</dbReference>
<dbReference type="Pfam" id="PF14253">
    <property type="entry name" value="AbiH"/>
    <property type="match status" value="1"/>
</dbReference>
<evidence type="ECO:0000313" key="2">
    <source>
        <dbReference type="Proteomes" id="UP000288669"/>
    </source>
</evidence>